<sequence length="643" mass="69809">MTRIEFEPWEPEETVGKLWHAFASRLDAPASHADAAVGLDEVAGRLAVFFRGLGGGAGVEIRAAAPEESRHRLSRRRRLGVAAERIARAAFDGETLRLPPRLAAFPWREANAALYLWLAACAAHAVPPRPEADPLAADVAQLAAAEATVAATLGACPGLRALHRELCTAARSLRPRRALPAAEAALEAAILAMLGGEPPRDGLAARIHAAIRSGADARWQAPRGYRPPMPVPLWPAFRAAEAGAGAEPDAPRPESPREQTESEIRRARRRKADQPARSDSLILHKFEAILSFAEFLNLNRRVDDDDPETAQKAAEDADEIALARSEKAPATRLKLHLDLSPAEAERERLSGEHLYPEWDARSGAYLPDHARVLSSTAEAAAGPAAADPAAGRRIRRVRRQFEALRPRRVLLPRQPDGAELDLDAAVRAEAELRAAGRGSERVWLASRPEARDLSVSILLDVSRSTESAVTGRAVIEIEREALTALAWGIEAAGDGVAIHAFSSLRRNRVFVQRCKGFSEPMGPVVEARIAGLRPGFYTRLGAALRHVSAGLAREGRSRRLLLVITDGKPNDLDHYEGRHGIEDSRMAIREARRAGHAVFGIAVDAEGKAWFPRIFGRGGFAVIAHPDRLTRALPEIYRHLVAA</sequence>
<dbReference type="SMART" id="SM00327">
    <property type="entry name" value="VWA"/>
    <property type="match status" value="1"/>
</dbReference>
<comment type="caution">
    <text evidence="3">The sequence shown here is derived from an EMBL/GenBank/DDBJ whole genome shotgun (WGS) entry which is preliminary data.</text>
</comment>
<proteinExistence type="predicted"/>
<dbReference type="InterPro" id="IPR036465">
    <property type="entry name" value="vWFA_dom_sf"/>
</dbReference>
<dbReference type="Proteomes" id="UP001239909">
    <property type="component" value="Unassembled WGS sequence"/>
</dbReference>
<evidence type="ECO:0000313" key="3">
    <source>
        <dbReference type="EMBL" id="GMG84388.1"/>
    </source>
</evidence>
<feature type="compositionally biased region" description="Basic and acidic residues" evidence="1">
    <location>
        <begin position="249"/>
        <end position="265"/>
    </location>
</feature>
<gene>
    <name evidence="3" type="ORF">LNKW23_36040</name>
</gene>
<dbReference type="InterPro" id="IPR002035">
    <property type="entry name" value="VWF_A"/>
</dbReference>
<dbReference type="EMBL" id="BSYI01000035">
    <property type="protein sequence ID" value="GMG84388.1"/>
    <property type="molecule type" value="Genomic_DNA"/>
</dbReference>
<protein>
    <submittedName>
        <fullName evidence="3">VWA domain-containing protein</fullName>
    </submittedName>
</protein>
<evidence type="ECO:0000259" key="2">
    <source>
        <dbReference type="PROSITE" id="PS50234"/>
    </source>
</evidence>
<feature type="region of interest" description="Disordered" evidence="1">
    <location>
        <begin position="241"/>
        <end position="277"/>
    </location>
</feature>
<dbReference type="InterPro" id="IPR051928">
    <property type="entry name" value="NorD/CobT"/>
</dbReference>
<name>A0ABQ6LR74_9RHOB</name>
<evidence type="ECO:0000313" key="4">
    <source>
        <dbReference type="Proteomes" id="UP001239909"/>
    </source>
</evidence>
<keyword evidence="4" id="KW-1185">Reference proteome</keyword>
<organism evidence="3 4">
    <name type="scientific">Paralimibaculum aggregatum</name>
    <dbReference type="NCBI Taxonomy" id="3036245"/>
    <lineage>
        <taxon>Bacteria</taxon>
        <taxon>Pseudomonadati</taxon>
        <taxon>Pseudomonadota</taxon>
        <taxon>Alphaproteobacteria</taxon>
        <taxon>Rhodobacterales</taxon>
        <taxon>Paracoccaceae</taxon>
        <taxon>Paralimibaculum</taxon>
    </lineage>
</organism>
<evidence type="ECO:0000256" key="1">
    <source>
        <dbReference type="SAM" id="MobiDB-lite"/>
    </source>
</evidence>
<dbReference type="PANTHER" id="PTHR41248">
    <property type="entry name" value="NORD PROTEIN"/>
    <property type="match status" value="1"/>
</dbReference>
<dbReference type="SUPFAM" id="SSF53300">
    <property type="entry name" value="vWA-like"/>
    <property type="match status" value="1"/>
</dbReference>
<reference evidence="3 4" key="1">
    <citation type="submission" date="2023-04" db="EMBL/GenBank/DDBJ databases">
        <title>Marinoamorphus aggregata gen. nov., sp. Nov., isolate from tissue of brittle star Ophioplocus japonicus.</title>
        <authorList>
            <person name="Kawano K."/>
            <person name="Sawayama S."/>
            <person name="Nakagawa S."/>
        </authorList>
    </citation>
    <scope>NUCLEOTIDE SEQUENCE [LARGE SCALE GENOMIC DNA]</scope>
    <source>
        <strain evidence="3 4">NKW23</strain>
    </source>
</reference>
<dbReference type="PANTHER" id="PTHR41248:SF1">
    <property type="entry name" value="NORD PROTEIN"/>
    <property type="match status" value="1"/>
</dbReference>
<dbReference type="PROSITE" id="PS50234">
    <property type="entry name" value="VWFA"/>
    <property type="match status" value="1"/>
</dbReference>
<dbReference type="Gene3D" id="3.40.50.410">
    <property type="entry name" value="von Willebrand factor, type A domain"/>
    <property type="match status" value="1"/>
</dbReference>
<accession>A0ABQ6LR74</accession>
<dbReference type="CDD" id="cd01454">
    <property type="entry name" value="vWA_norD_type"/>
    <property type="match status" value="1"/>
</dbReference>
<feature type="domain" description="VWFA" evidence="2">
    <location>
        <begin position="454"/>
        <end position="603"/>
    </location>
</feature>
<dbReference type="RefSeq" id="WP_285673433.1">
    <property type="nucleotide sequence ID" value="NZ_BSYI01000035.1"/>
</dbReference>